<protein>
    <submittedName>
        <fullName evidence="3">Integral membrane protein</fullName>
    </submittedName>
</protein>
<keyword evidence="1" id="KW-0812">Transmembrane</keyword>
<organism evidence="3 4">
    <name type="scientific">Ketogulonicigenium vulgare (strain WSH-001)</name>
    <dbReference type="NCBI Taxonomy" id="759362"/>
    <lineage>
        <taxon>Bacteria</taxon>
        <taxon>Pseudomonadati</taxon>
        <taxon>Pseudomonadota</taxon>
        <taxon>Alphaproteobacteria</taxon>
        <taxon>Rhodobacterales</taxon>
        <taxon>Roseobacteraceae</taxon>
        <taxon>Ketogulonicigenium</taxon>
    </lineage>
</organism>
<proteinExistence type="predicted"/>
<dbReference type="KEGG" id="kvl:KVU_1286"/>
<dbReference type="Pfam" id="PF07331">
    <property type="entry name" value="TctB"/>
    <property type="match status" value="1"/>
</dbReference>
<dbReference type="eggNOG" id="ENOG5032QZ4">
    <property type="taxonomic scope" value="Bacteria"/>
</dbReference>
<feature type="transmembrane region" description="Helical" evidence="1">
    <location>
        <begin position="83"/>
        <end position="105"/>
    </location>
</feature>
<feature type="transmembrane region" description="Helical" evidence="1">
    <location>
        <begin position="126"/>
        <end position="145"/>
    </location>
</feature>
<dbReference type="Proteomes" id="UP000000692">
    <property type="component" value="Chromosome"/>
</dbReference>
<evidence type="ECO:0000256" key="1">
    <source>
        <dbReference type="SAM" id="Phobius"/>
    </source>
</evidence>
<dbReference type="InterPro" id="IPR009936">
    <property type="entry name" value="DUF1468"/>
</dbReference>
<evidence type="ECO:0000259" key="2">
    <source>
        <dbReference type="Pfam" id="PF07331"/>
    </source>
</evidence>
<dbReference type="AlphaFoldDB" id="F9Y7Z9"/>
<sequence length="161" mass="16514">MLRYHAARPYWLAAGVIGLGAVCIWGATYLPGASRYAGIGPGAFATIVGTVLVFLGGILAVQIARGATFEAQSTENAQGDTPVNYKALGLALLAAAVPILTIKALGLPLTAMISFTLVSRAFGSKILLWDLLTGAILGSLSWVLFNALGLQLGGFLPVAGV</sequence>
<feature type="domain" description="DUF1468" evidence="2">
    <location>
        <begin position="11"/>
        <end position="151"/>
    </location>
</feature>
<reference evidence="3 4" key="1">
    <citation type="journal article" date="2011" name="J. Bacteriol.">
        <title>Complete genome sequence of the industrial strain Ketogulonicigenium vulgare WSH-001.</title>
        <authorList>
            <person name="Liu L."/>
            <person name="Li Y."/>
            <person name="Zhang J."/>
            <person name="Zhou Z."/>
            <person name="Liu J."/>
            <person name="Li X."/>
            <person name="Zhou J."/>
            <person name="Du G."/>
            <person name="Wang L."/>
            <person name="Chen J."/>
        </authorList>
    </citation>
    <scope>NUCLEOTIDE SEQUENCE [LARGE SCALE GENOMIC DNA]</scope>
    <source>
        <strain evidence="3 4">WSH-001</strain>
    </source>
</reference>
<dbReference type="RefSeq" id="WP_014537806.1">
    <property type="nucleotide sequence ID" value="NC_017384.1"/>
</dbReference>
<evidence type="ECO:0000313" key="4">
    <source>
        <dbReference type="Proteomes" id="UP000000692"/>
    </source>
</evidence>
<keyword evidence="1" id="KW-1133">Transmembrane helix</keyword>
<feature type="transmembrane region" description="Helical" evidence="1">
    <location>
        <begin position="12"/>
        <end position="30"/>
    </location>
</feature>
<dbReference type="EMBL" id="CP002018">
    <property type="protein sequence ID" value="AEM41125.1"/>
    <property type="molecule type" value="Genomic_DNA"/>
</dbReference>
<dbReference type="OrthoDB" id="7347328at2"/>
<accession>F9Y7Z9</accession>
<dbReference type="HOGENOM" id="CLU_1650722_0_0_5"/>
<evidence type="ECO:0000313" key="3">
    <source>
        <dbReference type="EMBL" id="AEM41125.1"/>
    </source>
</evidence>
<gene>
    <name evidence="3" type="ordered locus">KVU_1286</name>
</gene>
<feature type="transmembrane region" description="Helical" evidence="1">
    <location>
        <begin position="42"/>
        <end position="63"/>
    </location>
</feature>
<keyword evidence="1" id="KW-0472">Membrane</keyword>
<keyword evidence="4" id="KW-1185">Reference proteome</keyword>
<name>F9Y7Z9_KETVW</name>